<dbReference type="GO" id="GO:0016740">
    <property type="term" value="F:transferase activity"/>
    <property type="evidence" value="ECO:0007669"/>
    <property type="project" value="UniProtKB-KW"/>
</dbReference>
<keyword evidence="1" id="KW-0067">ATP-binding</keyword>
<dbReference type="AlphaFoldDB" id="A0A0H4J1K3"/>
<organism evidence="2 3">
    <name type="scientific">Methylophilales bacterium MBRS-H7</name>
    <dbReference type="NCBI Taxonomy" id="1623450"/>
    <lineage>
        <taxon>Bacteria</taxon>
        <taxon>Pseudomonadati</taxon>
        <taxon>Pseudomonadota</taxon>
        <taxon>Betaproteobacteria</taxon>
        <taxon>Nitrosomonadales</taxon>
        <taxon>OM43 clade</taxon>
    </lineage>
</organism>
<dbReference type="Pfam" id="PF02686">
    <property type="entry name" value="GatC"/>
    <property type="match status" value="1"/>
</dbReference>
<comment type="subunit">
    <text evidence="1">Heterotrimer of A, B and C subunits.</text>
</comment>
<evidence type="ECO:0000256" key="1">
    <source>
        <dbReference type="HAMAP-Rule" id="MF_00122"/>
    </source>
</evidence>
<dbReference type="GO" id="GO:0070681">
    <property type="term" value="P:glutaminyl-tRNAGln biosynthesis via transamidation"/>
    <property type="evidence" value="ECO:0007669"/>
    <property type="project" value="TreeGrafter"/>
</dbReference>
<dbReference type="OrthoDB" id="9794326at2"/>
<dbReference type="GO" id="GO:0005524">
    <property type="term" value="F:ATP binding"/>
    <property type="evidence" value="ECO:0007669"/>
    <property type="project" value="UniProtKB-KW"/>
</dbReference>
<keyword evidence="1" id="KW-0547">Nucleotide-binding</keyword>
<proteinExistence type="inferred from homology"/>
<protein>
    <recommendedName>
        <fullName evidence="1">Aspartyl/glutamyl-tRNA(Asn/Gln) amidotransferase subunit C</fullName>
        <shortName evidence="1">Asp/Glu-ADT subunit C</shortName>
        <ecNumber evidence="1">6.3.5.-</ecNumber>
    </recommendedName>
</protein>
<gene>
    <name evidence="1" type="primary">gatC</name>
    <name evidence="2" type="ORF">VI33_04085</name>
</gene>
<dbReference type="SUPFAM" id="SSF141000">
    <property type="entry name" value="Glu-tRNAGln amidotransferase C subunit"/>
    <property type="match status" value="1"/>
</dbReference>
<comment type="function">
    <text evidence="1">Allows the formation of correctly charged Asn-tRNA(Asn) or Gln-tRNA(Gln) through the transamidation of misacylated Asp-tRNA(Asn) or Glu-tRNA(Gln) in organisms which lack either or both of asparaginyl-tRNA or glutaminyl-tRNA synthetases. The reaction takes place in the presence of glutamine and ATP through an activated phospho-Asp-tRNA(Asn) or phospho-Glu-tRNA(Gln).</text>
</comment>
<dbReference type="EC" id="6.3.5.-" evidence="1"/>
<keyword evidence="2" id="KW-0808">Transferase</keyword>
<dbReference type="Proteomes" id="UP000066549">
    <property type="component" value="Chromosome"/>
</dbReference>
<comment type="similarity">
    <text evidence="1">Belongs to the GatC family.</text>
</comment>
<dbReference type="InterPro" id="IPR003837">
    <property type="entry name" value="GatC"/>
</dbReference>
<reference evidence="2 3" key="1">
    <citation type="submission" date="2015-03" db="EMBL/GenBank/DDBJ databases">
        <title>Comparative analysis of the OM43 clade including a novel species from Red Sea uncovers genomic and metabolic diversity among marine methylotrophs.</title>
        <authorList>
            <person name="Jimenez-Infante F."/>
            <person name="Ngugi D.K."/>
            <person name="Vinu M."/>
            <person name="Alam I."/>
            <person name="Kamau A."/>
            <person name="Blom J."/>
            <person name="Bajic V.B."/>
            <person name="Stingl U."/>
        </authorList>
    </citation>
    <scope>NUCLEOTIDE SEQUENCE [LARGE SCALE GENOMIC DNA]</scope>
    <source>
        <strain evidence="2 3">MBRSH7</strain>
    </source>
</reference>
<comment type="catalytic activity">
    <reaction evidence="1">
        <text>L-aspartyl-tRNA(Asn) + L-glutamine + ATP + H2O = L-asparaginyl-tRNA(Asn) + L-glutamate + ADP + phosphate + 2 H(+)</text>
        <dbReference type="Rhea" id="RHEA:14513"/>
        <dbReference type="Rhea" id="RHEA-COMP:9674"/>
        <dbReference type="Rhea" id="RHEA-COMP:9677"/>
        <dbReference type="ChEBI" id="CHEBI:15377"/>
        <dbReference type="ChEBI" id="CHEBI:15378"/>
        <dbReference type="ChEBI" id="CHEBI:29985"/>
        <dbReference type="ChEBI" id="CHEBI:30616"/>
        <dbReference type="ChEBI" id="CHEBI:43474"/>
        <dbReference type="ChEBI" id="CHEBI:58359"/>
        <dbReference type="ChEBI" id="CHEBI:78515"/>
        <dbReference type="ChEBI" id="CHEBI:78516"/>
        <dbReference type="ChEBI" id="CHEBI:456216"/>
    </reaction>
</comment>
<dbReference type="InterPro" id="IPR036113">
    <property type="entry name" value="Asp/Glu-ADT_sf_sub_c"/>
</dbReference>
<evidence type="ECO:0000313" key="2">
    <source>
        <dbReference type="EMBL" id="AKO65900.1"/>
    </source>
</evidence>
<keyword evidence="3" id="KW-1185">Reference proteome</keyword>
<evidence type="ECO:0000313" key="3">
    <source>
        <dbReference type="Proteomes" id="UP000066549"/>
    </source>
</evidence>
<dbReference type="GO" id="GO:0006412">
    <property type="term" value="P:translation"/>
    <property type="evidence" value="ECO:0007669"/>
    <property type="project" value="UniProtKB-UniRule"/>
</dbReference>
<dbReference type="GO" id="GO:0050567">
    <property type="term" value="F:glutaminyl-tRNA synthase (glutamine-hydrolyzing) activity"/>
    <property type="evidence" value="ECO:0007669"/>
    <property type="project" value="UniProtKB-UniRule"/>
</dbReference>
<dbReference type="PANTHER" id="PTHR15004">
    <property type="entry name" value="GLUTAMYL-TRNA(GLN) AMIDOTRANSFERASE SUBUNIT C, MITOCHONDRIAL"/>
    <property type="match status" value="1"/>
</dbReference>
<accession>A0A0H4J1K3</accession>
<dbReference type="EMBL" id="CP011002">
    <property type="protein sequence ID" value="AKO65900.1"/>
    <property type="molecule type" value="Genomic_DNA"/>
</dbReference>
<sequence>MALTDKDIKKLSHLAKIKIDSKDEEIILAKLDGIIKLIDSMQKVNTDNIDPMSHALDITQPLREDVVTEKNQKNDFLELGPESNDDYFIVPRVVE</sequence>
<dbReference type="GO" id="GO:0006450">
    <property type="term" value="P:regulation of translational fidelity"/>
    <property type="evidence" value="ECO:0007669"/>
    <property type="project" value="InterPro"/>
</dbReference>
<dbReference type="NCBIfam" id="TIGR00135">
    <property type="entry name" value="gatC"/>
    <property type="match status" value="1"/>
</dbReference>
<dbReference type="GO" id="GO:0050566">
    <property type="term" value="F:asparaginyl-tRNA synthase (glutamine-hydrolyzing) activity"/>
    <property type="evidence" value="ECO:0007669"/>
    <property type="project" value="RHEA"/>
</dbReference>
<dbReference type="HAMAP" id="MF_00122">
    <property type="entry name" value="GatC"/>
    <property type="match status" value="1"/>
</dbReference>
<keyword evidence="1" id="KW-0648">Protein biosynthesis</keyword>
<comment type="catalytic activity">
    <reaction evidence="1">
        <text>L-glutamyl-tRNA(Gln) + L-glutamine + ATP + H2O = L-glutaminyl-tRNA(Gln) + L-glutamate + ADP + phosphate + H(+)</text>
        <dbReference type="Rhea" id="RHEA:17521"/>
        <dbReference type="Rhea" id="RHEA-COMP:9681"/>
        <dbReference type="Rhea" id="RHEA-COMP:9684"/>
        <dbReference type="ChEBI" id="CHEBI:15377"/>
        <dbReference type="ChEBI" id="CHEBI:15378"/>
        <dbReference type="ChEBI" id="CHEBI:29985"/>
        <dbReference type="ChEBI" id="CHEBI:30616"/>
        <dbReference type="ChEBI" id="CHEBI:43474"/>
        <dbReference type="ChEBI" id="CHEBI:58359"/>
        <dbReference type="ChEBI" id="CHEBI:78520"/>
        <dbReference type="ChEBI" id="CHEBI:78521"/>
        <dbReference type="ChEBI" id="CHEBI:456216"/>
    </reaction>
</comment>
<name>A0A0H4J1K3_9PROT</name>
<keyword evidence="1" id="KW-0436">Ligase</keyword>
<dbReference type="PANTHER" id="PTHR15004:SF0">
    <property type="entry name" value="GLUTAMYL-TRNA(GLN) AMIDOTRANSFERASE SUBUNIT C, MITOCHONDRIAL"/>
    <property type="match status" value="1"/>
</dbReference>
<dbReference type="Gene3D" id="1.10.20.60">
    <property type="entry name" value="Glu-tRNAGln amidotransferase C subunit, N-terminal domain"/>
    <property type="match status" value="1"/>
</dbReference>